<keyword evidence="3" id="KW-0121">Carboxypeptidase</keyword>
<dbReference type="EMBL" id="JARIHO010000101">
    <property type="protein sequence ID" value="KAJ7304516.1"/>
    <property type="molecule type" value="Genomic_DNA"/>
</dbReference>
<evidence type="ECO:0000313" key="7">
    <source>
        <dbReference type="EMBL" id="KAJ7304516.1"/>
    </source>
</evidence>
<evidence type="ECO:0000256" key="1">
    <source>
        <dbReference type="ARBA" id="ARBA00009431"/>
    </source>
</evidence>
<evidence type="ECO:0000256" key="6">
    <source>
        <dbReference type="ARBA" id="ARBA00023180"/>
    </source>
</evidence>
<dbReference type="Pfam" id="PF00450">
    <property type="entry name" value="Peptidase_S10"/>
    <property type="match status" value="2"/>
</dbReference>
<dbReference type="GO" id="GO:0000324">
    <property type="term" value="C:fungal-type vacuole"/>
    <property type="evidence" value="ECO:0007669"/>
    <property type="project" value="TreeGrafter"/>
</dbReference>
<dbReference type="PANTHER" id="PTHR11802">
    <property type="entry name" value="SERINE PROTEASE FAMILY S10 SERINE CARBOXYPEPTIDASE"/>
    <property type="match status" value="1"/>
</dbReference>
<evidence type="ECO:0000256" key="3">
    <source>
        <dbReference type="ARBA" id="ARBA00022645"/>
    </source>
</evidence>
<dbReference type="InterPro" id="IPR029058">
    <property type="entry name" value="AB_hydrolase_fold"/>
</dbReference>
<organism evidence="7 8">
    <name type="scientific">Mycena albidolilacea</name>
    <dbReference type="NCBI Taxonomy" id="1033008"/>
    <lineage>
        <taxon>Eukaryota</taxon>
        <taxon>Fungi</taxon>
        <taxon>Dikarya</taxon>
        <taxon>Basidiomycota</taxon>
        <taxon>Agaricomycotina</taxon>
        <taxon>Agaricomycetes</taxon>
        <taxon>Agaricomycetidae</taxon>
        <taxon>Agaricales</taxon>
        <taxon>Marasmiineae</taxon>
        <taxon>Mycenaceae</taxon>
        <taxon>Mycena</taxon>
    </lineage>
</organism>
<name>A0AAD6Z1U3_9AGAR</name>
<dbReference type="PANTHER" id="PTHR11802:SF113">
    <property type="entry name" value="SERINE CARBOXYPEPTIDASE CTSA-4.1"/>
    <property type="match status" value="1"/>
</dbReference>
<dbReference type="Proteomes" id="UP001218218">
    <property type="component" value="Unassembled WGS sequence"/>
</dbReference>
<reference evidence="7" key="1">
    <citation type="submission" date="2023-03" db="EMBL/GenBank/DDBJ databases">
        <title>Massive genome expansion in bonnet fungi (Mycena s.s.) driven by repeated elements and novel gene families across ecological guilds.</title>
        <authorList>
            <consortium name="Lawrence Berkeley National Laboratory"/>
            <person name="Harder C.B."/>
            <person name="Miyauchi S."/>
            <person name="Viragh M."/>
            <person name="Kuo A."/>
            <person name="Thoen E."/>
            <person name="Andreopoulos B."/>
            <person name="Lu D."/>
            <person name="Skrede I."/>
            <person name="Drula E."/>
            <person name="Henrissat B."/>
            <person name="Morin E."/>
            <person name="Kohler A."/>
            <person name="Barry K."/>
            <person name="LaButti K."/>
            <person name="Morin E."/>
            <person name="Salamov A."/>
            <person name="Lipzen A."/>
            <person name="Mereny Z."/>
            <person name="Hegedus B."/>
            <person name="Baldrian P."/>
            <person name="Stursova M."/>
            <person name="Weitz H."/>
            <person name="Taylor A."/>
            <person name="Grigoriev I.V."/>
            <person name="Nagy L.G."/>
            <person name="Martin F."/>
            <person name="Kauserud H."/>
        </authorList>
    </citation>
    <scope>NUCLEOTIDE SEQUENCE</scope>
    <source>
        <strain evidence="7">CBHHK002</strain>
    </source>
</reference>
<sequence length="351" mass="37979">MVNTRLALFDGFATGVAGPDIEEPERIVSEQASQAAFSTVFSAPDINTTTTFAPVGTLDILLESSFTALKHPEFPGYGVRIKKSNFCDEGVGAHHLFFYFFESKSDPDTDDVIFWTNGGPGCSSGIGLLMEVGPCRVVTNLFFVDQLIGSTTEDAAQEIAAFVAIFFAHFSKFQGRGFHMSGESYAIPRCTKWVKESCVDQFDLINCSAAEAFCGNVFMSPYIATEDVQVLLGVDGSKSESSSDTVGVDQGRQALRHCAARSRRPCAHLLYAGTYDFAGQAEFGDQPLAEWAVDGKRAGRTRYTKGLTFATVDGAGHMVPRSRWKCGSLDSRCELVSAISLSRHPTLGTLS</sequence>
<comment type="similarity">
    <text evidence="1">Belongs to the peptidase S10 family.</text>
</comment>
<dbReference type="InterPro" id="IPR001563">
    <property type="entry name" value="Peptidase_S10"/>
</dbReference>
<keyword evidence="8" id="KW-1185">Reference proteome</keyword>
<evidence type="ECO:0000256" key="2">
    <source>
        <dbReference type="ARBA" id="ARBA00012446"/>
    </source>
</evidence>
<evidence type="ECO:0000313" key="8">
    <source>
        <dbReference type="Proteomes" id="UP001218218"/>
    </source>
</evidence>
<dbReference type="EC" id="3.4.16.5" evidence="2"/>
<comment type="caution">
    <text evidence="7">The sequence shown here is derived from an EMBL/GenBank/DDBJ whole genome shotgun (WGS) entry which is preliminary data.</text>
</comment>
<dbReference type="Gene3D" id="3.40.50.11320">
    <property type="match status" value="1"/>
</dbReference>
<dbReference type="AlphaFoldDB" id="A0AAD6Z1U3"/>
<evidence type="ECO:0000256" key="5">
    <source>
        <dbReference type="ARBA" id="ARBA00022801"/>
    </source>
</evidence>
<dbReference type="GO" id="GO:0004185">
    <property type="term" value="F:serine-type carboxypeptidase activity"/>
    <property type="evidence" value="ECO:0007669"/>
    <property type="project" value="UniProtKB-EC"/>
</dbReference>
<evidence type="ECO:0000256" key="4">
    <source>
        <dbReference type="ARBA" id="ARBA00022670"/>
    </source>
</evidence>
<dbReference type="GO" id="GO:0006508">
    <property type="term" value="P:proteolysis"/>
    <property type="evidence" value="ECO:0007669"/>
    <property type="project" value="UniProtKB-KW"/>
</dbReference>
<protein>
    <recommendedName>
        <fullName evidence="2">carboxypeptidase C</fullName>
        <ecNumber evidence="2">3.4.16.5</ecNumber>
    </recommendedName>
</protein>
<dbReference type="SUPFAM" id="SSF53474">
    <property type="entry name" value="alpha/beta-Hydrolases"/>
    <property type="match status" value="1"/>
</dbReference>
<gene>
    <name evidence="7" type="ORF">DFH08DRAFT_927586</name>
</gene>
<accession>A0AAD6Z1U3</accession>
<dbReference type="Gene3D" id="1.10.287.410">
    <property type="match status" value="1"/>
</dbReference>
<proteinExistence type="inferred from homology"/>
<keyword evidence="6" id="KW-0325">Glycoprotein</keyword>
<keyword evidence="5" id="KW-0378">Hydrolase</keyword>
<keyword evidence="4 7" id="KW-0645">Protease</keyword>
<dbReference type="Gene3D" id="3.40.50.1820">
    <property type="entry name" value="alpha/beta hydrolase"/>
    <property type="match status" value="1"/>
</dbReference>